<dbReference type="SMART" id="SM00109">
    <property type="entry name" value="C1"/>
    <property type="match status" value="1"/>
</dbReference>
<feature type="compositionally biased region" description="Polar residues" evidence="3">
    <location>
        <begin position="323"/>
        <end position="336"/>
    </location>
</feature>
<evidence type="ECO:0000313" key="5">
    <source>
        <dbReference type="EMBL" id="KNC73799.1"/>
    </source>
</evidence>
<evidence type="ECO:0000256" key="2">
    <source>
        <dbReference type="ARBA" id="ARBA00022833"/>
    </source>
</evidence>
<feature type="compositionally biased region" description="Polar residues" evidence="3">
    <location>
        <begin position="353"/>
        <end position="366"/>
    </location>
</feature>
<dbReference type="PANTHER" id="PTHR21519:SF1">
    <property type="entry name" value="PDZ DOMAIN-CONTAINING PROTEIN 8"/>
    <property type="match status" value="1"/>
</dbReference>
<dbReference type="PROSITE" id="PS00479">
    <property type="entry name" value="ZF_DAG_PE_1"/>
    <property type="match status" value="1"/>
</dbReference>
<accession>A0A0L0FAM7</accession>
<dbReference type="PROSITE" id="PS50081">
    <property type="entry name" value="ZF_DAG_PE_2"/>
    <property type="match status" value="1"/>
</dbReference>
<gene>
    <name evidence="5" type="ORF">SARC_13644</name>
</gene>
<dbReference type="GO" id="GO:0044233">
    <property type="term" value="C:mitochondria-associated endoplasmic reticulum membrane contact site"/>
    <property type="evidence" value="ECO:0007669"/>
    <property type="project" value="InterPro"/>
</dbReference>
<dbReference type="AlphaFoldDB" id="A0A0L0FAM7"/>
<keyword evidence="6" id="KW-1185">Reference proteome</keyword>
<dbReference type="PANTHER" id="PTHR21519">
    <property type="entry name" value="PDZ DOMAIN-CONTAINING PROTEIN 8"/>
    <property type="match status" value="1"/>
</dbReference>
<feature type="compositionally biased region" description="Polar residues" evidence="3">
    <location>
        <begin position="551"/>
        <end position="561"/>
    </location>
</feature>
<feature type="region of interest" description="Disordered" evidence="3">
    <location>
        <begin position="314"/>
        <end position="336"/>
    </location>
</feature>
<evidence type="ECO:0000259" key="4">
    <source>
        <dbReference type="PROSITE" id="PS50081"/>
    </source>
</evidence>
<feature type="domain" description="Phorbol-ester/DAG-type" evidence="4">
    <location>
        <begin position="127"/>
        <end position="174"/>
    </location>
</feature>
<keyword evidence="2" id="KW-0862">Zinc</keyword>
<dbReference type="EMBL" id="KQ245131">
    <property type="protein sequence ID" value="KNC73799.1"/>
    <property type="molecule type" value="Genomic_DNA"/>
</dbReference>
<feature type="region of interest" description="Disordered" evidence="3">
    <location>
        <begin position="353"/>
        <end position="442"/>
    </location>
</feature>
<dbReference type="GeneID" id="25914148"/>
<dbReference type="InterPro" id="IPR046349">
    <property type="entry name" value="C1-like_sf"/>
</dbReference>
<name>A0A0L0FAM7_9EUKA</name>
<dbReference type="GO" id="GO:1990456">
    <property type="term" value="P:mitochondrion-endoplasmic reticulum membrane tethering"/>
    <property type="evidence" value="ECO:0007669"/>
    <property type="project" value="InterPro"/>
</dbReference>
<dbReference type="Proteomes" id="UP000054560">
    <property type="component" value="Unassembled WGS sequence"/>
</dbReference>
<organism evidence="5 6">
    <name type="scientific">Sphaeroforma arctica JP610</name>
    <dbReference type="NCBI Taxonomy" id="667725"/>
    <lineage>
        <taxon>Eukaryota</taxon>
        <taxon>Ichthyosporea</taxon>
        <taxon>Ichthyophonida</taxon>
        <taxon>Sphaeroforma</taxon>
    </lineage>
</organism>
<keyword evidence="1" id="KW-0479">Metal-binding</keyword>
<dbReference type="InterPro" id="IPR039275">
    <property type="entry name" value="PDZD8"/>
</dbReference>
<evidence type="ECO:0000313" key="6">
    <source>
        <dbReference type="Proteomes" id="UP000054560"/>
    </source>
</evidence>
<feature type="region of interest" description="Disordered" evidence="3">
    <location>
        <begin position="510"/>
        <end position="566"/>
    </location>
</feature>
<dbReference type="SUPFAM" id="SSF57889">
    <property type="entry name" value="Cysteine-rich domain"/>
    <property type="match status" value="1"/>
</dbReference>
<feature type="compositionally biased region" description="Low complexity" evidence="3">
    <location>
        <begin position="524"/>
        <end position="544"/>
    </location>
</feature>
<dbReference type="STRING" id="667725.A0A0L0FAM7"/>
<evidence type="ECO:0000256" key="1">
    <source>
        <dbReference type="ARBA" id="ARBA00022723"/>
    </source>
</evidence>
<feature type="compositionally biased region" description="Low complexity" evidence="3">
    <location>
        <begin position="9"/>
        <end position="20"/>
    </location>
</feature>
<protein>
    <recommendedName>
        <fullName evidence="4">Phorbol-ester/DAG-type domain-containing protein</fullName>
    </recommendedName>
</protein>
<sequence length="639" mass="68148">MKYKPSPPQQQQQQQHKSTSGGQGSQLHDMEAEIHSLALIINLIQTSIHTLNLHIMQYGTNYEAATYLSIQEKQLEDVLWREGQLRVKLEMHANTNVNVNTNTKVTNLSQSPTAQSGFGLLEQGEIEHRFSDKSYVNGTCSLCEKKITERKAAKCDHCSYACHTKCVSMAKPTCIQPPINASGSRAGSGGPTSYNVSGSGIINPKARLTGRTRSAGTRDAFPGLSGSGIVSKPQFPIHLGRQNSDRPRAQRAATLVTAEITRDNVYGGGVVSGGGTREYSHTKSPGTNLHVHTHGSMNDVSSVSSTVGGSHYASGASEGVYNPGNTGTTDVANSGTPNVLRAHTVTQLQLQTRTAGEMSLPTSPTQPHDRKHTVKGVLRSISRTGRARSSSLDRRSDKPNASVLSAPSGVHGEGGSKLAANGPGSTTGSTNTSLSAHPSFGTSHAVPVGAGAGVVQSATSSPKLGLEGNVTHNRHSRANSIIKGLQKSLRRSYSQRNLTDANMNSYIYHQQQQQQQLHGGSSGGMRESTSTGSTGSHGSYGTGTPPRDKIFSTNSRHGQSKSTKDLYESGVKDTYVLDRNMEPGAGLAEQFAGVDLALVTEAKERPLRPLNMPSYDDSYRGLRSDSIGEEVEDFTLEYV</sequence>
<feature type="region of interest" description="Disordered" evidence="3">
    <location>
        <begin position="1"/>
        <end position="26"/>
    </location>
</feature>
<reference evidence="5 6" key="1">
    <citation type="submission" date="2011-02" db="EMBL/GenBank/DDBJ databases">
        <title>The Genome Sequence of Sphaeroforma arctica JP610.</title>
        <authorList>
            <consortium name="The Broad Institute Genome Sequencing Platform"/>
            <person name="Russ C."/>
            <person name="Cuomo C."/>
            <person name="Young S.K."/>
            <person name="Zeng Q."/>
            <person name="Gargeya S."/>
            <person name="Alvarado L."/>
            <person name="Berlin A."/>
            <person name="Chapman S.B."/>
            <person name="Chen Z."/>
            <person name="Freedman E."/>
            <person name="Gellesch M."/>
            <person name="Goldberg J."/>
            <person name="Griggs A."/>
            <person name="Gujja S."/>
            <person name="Heilman E."/>
            <person name="Heiman D."/>
            <person name="Howarth C."/>
            <person name="Mehta T."/>
            <person name="Neiman D."/>
            <person name="Pearson M."/>
            <person name="Roberts A."/>
            <person name="Saif S."/>
            <person name="Shea T."/>
            <person name="Shenoy N."/>
            <person name="Sisk P."/>
            <person name="Stolte C."/>
            <person name="Sykes S."/>
            <person name="White J."/>
            <person name="Yandava C."/>
            <person name="Burger G."/>
            <person name="Gray M.W."/>
            <person name="Holland P.W.H."/>
            <person name="King N."/>
            <person name="Lang F.B.F."/>
            <person name="Roger A.J."/>
            <person name="Ruiz-Trillo I."/>
            <person name="Haas B."/>
            <person name="Nusbaum C."/>
            <person name="Birren B."/>
        </authorList>
    </citation>
    <scope>NUCLEOTIDE SEQUENCE [LARGE SCALE GENOMIC DNA]</scope>
    <source>
        <strain evidence="5 6">JP610</strain>
    </source>
</reference>
<dbReference type="InterPro" id="IPR002219">
    <property type="entry name" value="PKC_DAG/PE"/>
</dbReference>
<dbReference type="GO" id="GO:0046872">
    <property type="term" value="F:metal ion binding"/>
    <property type="evidence" value="ECO:0007669"/>
    <property type="project" value="UniProtKB-KW"/>
</dbReference>
<feature type="compositionally biased region" description="Low complexity" evidence="3">
    <location>
        <begin position="419"/>
        <end position="436"/>
    </location>
</feature>
<evidence type="ECO:0000256" key="3">
    <source>
        <dbReference type="SAM" id="MobiDB-lite"/>
    </source>
</evidence>
<dbReference type="CDD" id="cd20821">
    <property type="entry name" value="C1_MgcRacGAP"/>
    <property type="match status" value="1"/>
</dbReference>
<dbReference type="Pfam" id="PF00130">
    <property type="entry name" value="C1_1"/>
    <property type="match status" value="1"/>
</dbReference>
<dbReference type="GO" id="GO:0051560">
    <property type="term" value="P:mitochondrial calcium ion homeostasis"/>
    <property type="evidence" value="ECO:0007669"/>
    <property type="project" value="InterPro"/>
</dbReference>
<dbReference type="GO" id="GO:0005739">
    <property type="term" value="C:mitochondrion"/>
    <property type="evidence" value="ECO:0007669"/>
    <property type="project" value="GOC"/>
</dbReference>
<dbReference type="RefSeq" id="XP_014147701.1">
    <property type="nucleotide sequence ID" value="XM_014292226.1"/>
</dbReference>
<dbReference type="Gene3D" id="3.30.60.20">
    <property type="match status" value="1"/>
</dbReference>
<proteinExistence type="predicted"/>